<evidence type="ECO:0000313" key="2">
    <source>
        <dbReference type="Proteomes" id="UP000593562"/>
    </source>
</evidence>
<gene>
    <name evidence="1" type="ORF">HS088_TW07G00153</name>
</gene>
<sequence length="152" mass="16730">MGLGDPMDRPHPTNPYQLAVIRKQGTDIENIFQRQVIEDKNKARVGKPPTRLQKRAPASLQLDQVTNTINSCLAPMAIPLLSPLVISPPPLTETEEFMFPTNCDGGKATQENMGAPLTMEGGWQHPAVAVYMEPSAIFAFFQSQCVLVDQAR</sequence>
<dbReference type="EMBL" id="JAAARO010000007">
    <property type="protein sequence ID" value="KAF5744578.1"/>
    <property type="molecule type" value="Genomic_DNA"/>
</dbReference>
<comment type="caution">
    <text evidence="1">The sequence shown here is derived from an EMBL/GenBank/DDBJ whole genome shotgun (WGS) entry which is preliminary data.</text>
</comment>
<organism evidence="1 2">
    <name type="scientific">Tripterygium wilfordii</name>
    <name type="common">Thunder God vine</name>
    <dbReference type="NCBI Taxonomy" id="458696"/>
    <lineage>
        <taxon>Eukaryota</taxon>
        <taxon>Viridiplantae</taxon>
        <taxon>Streptophyta</taxon>
        <taxon>Embryophyta</taxon>
        <taxon>Tracheophyta</taxon>
        <taxon>Spermatophyta</taxon>
        <taxon>Magnoliopsida</taxon>
        <taxon>eudicotyledons</taxon>
        <taxon>Gunneridae</taxon>
        <taxon>Pentapetalae</taxon>
        <taxon>rosids</taxon>
        <taxon>fabids</taxon>
        <taxon>Celastrales</taxon>
        <taxon>Celastraceae</taxon>
        <taxon>Tripterygium</taxon>
    </lineage>
</organism>
<keyword evidence="2" id="KW-1185">Reference proteome</keyword>
<dbReference type="PANTHER" id="PTHR33912:SF5">
    <property type="entry name" value="F22G5.17"/>
    <property type="match status" value="1"/>
</dbReference>
<dbReference type="PANTHER" id="PTHR33912">
    <property type="entry name" value="OS01G0939400 PROTEIN"/>
    <property type="match status" value="1"/>
</dbReference>
<name>A0A7J7DE91_TRIWF</name>
<proteinExistence type="predicted"/>
<dbReference type="AlphaFoldDB" id="A0A7J7DE91"/>
<accession>A0A7J7DE91</accession>
<evidence type="ECO:0000313" key="1">
    <source>
        <dbReference type="EMBL" id="KAF5744578.1"/>
    </source>
</evidence>
<dbReference type="InParanoid" id="A0A7J7DE91"/>
<protein>
    <submittedName>
        <fullName evidence="1">Uncharacterized protein</fullName>
    </submittedName>
</protein>
<dbReference type="InterPro" id="IPR040381">
    <property type="entry name" value="At4g14450-like"/>
</dbReference>
<dbReference type="Proteomes" id="UP000593562">
    <property type="component" value="Unassembled WGS sequence"/>
</dbReference>
<reference evidence="1 2" key="1">
    <citation type="journal article" date="2020" name="Nat. Commun.">
        <title>Genome of Tripterygium wilfordii and identification of cytochrome P450 involved in triptolide biosynthesis.</title>
        <authorList>
            <person name="Tu L."/>
            <person name="Su P."/>
            <person name="Zhang Z."/>
            <person name="Gao L."/>
            <person name="Wang J."/>
            <person name="Hu T."/>
            <person name="Zhou J."/>
            <person name="Zhang Y."/>
            <person name="Zhao Y."/>
            <person name="Liu Y."/>
            <person name="Song Y."/>
            <person name="Tong Y."/>
            <person name="Lu Y."/>
            <person name="Yang J."/>
            <person name="Xu C."/>
            <person name="Jia M."/>
            <person name="Peters R.J."/>
            <person name="Huang L."/>
            <person name="Gao W."/>
        </authorList>
    </citation>
    <scope>NUCLEOTIDE SEQUENCE [LARGE SCALE GENOMIC DNA]</scope>
    <source>
        <strain evidence="2">cv. XIE 37</strain>
        <tissue evidence="1">Leaf</tissue>
    </source>
</reference>